<feature type="transmembrane region" description="Helical" evidence="4">
    <location>
        <begin position="190"/>
        <end position="208"/>
    </location>
</feature>
<dbReference type="Proteomes" id="UP000036756">
    <property type="component" value="Unassembled WGS sequence"/>
</dbReference>
<dbReference type="GO" id="GO:0004888">
    <property type="term" value="F:transmembrane signaling receptor activity"/>
    <property type="evidence" value="ECO:0007669"/>
    <property type="project" value="InterPro"/>
</dbReference>
<dbReference type="AlphaFoldDB" id="A0A0J8D705"/>
<keyword evidence="4" id="KW-1133">Transmembrane helix</keyword>
<dbReference type="InterPro" id="IPR003660">
    <property type="entry name" value="HAMP_dom"/>
</dbReference>
<dbReference type="EMBL" id="LFVU01000026">
    <property type="protein sequence ID" value="KMT21850.1"/>
    <property type="molecule type" value="Genomic_DNA"/>
</dbReference>
<gene>
    <name evidence="7" type="ORF">CLCY_3c01210</name>
</gene>
<keyword evidence="1 3" id="KW-0807">Transducer</keyword>
<dbReference type="InterPro" id="IPR004090">
    <property type="entry name" value="Chemotax_Me-accpt_rcpt"/>
</dbReference>
<evidence type="ECO:0000256" key="3">
    <source>
        <dbReference type="PROSITE-ProRule" id="PRU00284"/>
    </source>
</evidence>
<organism evidence="7 8">
    <name type="scientific">Clostridium cylindrosporum DSM 605</name>
    <dbReference type="NCBI Taxonomy" id="1121307"/>
    <lineage>
        <taxon>Bacteria</taxon>
        <taxon>Bacillati</taxon>
        <taxon>Bacillota</taxon>
        <taxon>Clostridia</taxon>
        <taxon>Eubacteriales</taxon>
        <taxon>Clostridiaceae</taxon>
        <taxon>Clostridium</taxon>
    </lineage>
</organism>
<feature type="transmembrane region" description="Helical" evidence="4">
    <location>
        <begin position="13"/>
        <end position="35"/>
    </location>
</feature>
<dbReference type="Gene3D" id="1.10.287.950">
    <property type="entry name" value="Methyl-accepting chemotaxis protein"/>
    <property type="match status" value="1"/>
</dbReference>
<dbReference type="STRING" id="1121307.CLCY_3c01210"/>
<dbReference type="Pfam" id="PF12729">
    <property type="entry name" value="4HB_MCP_1"/>
    <property type="match status" value="1"/>
</dbReference>
<dbReference type="PATRIC" id="fig|1121307.3.peg.1473"/>
<feature type="domain" description="Methyl-accepting transducer" evidence="5">
    <location>
        <begin position="268"/>
        <end position="519"/>
    </location>
</feature>
<dbReference type="GO" id="GO:0006935">
    <property type="term" value="P:chemotaxis"/>
    <property type="evidence" value="ECO:0007669"/>
    <property type="project" value="InterPro"/>
</dbReference>
<sequence length="569" mass="62959">MNFFKNLKVSTKLIIDFTLIIGLLILIGINGIYSINQMNNGIKKLYNENTQGIASISIIDKNFSKVENILNLMSVTTDQNKISTYKKQIQDFRAENNEQLERYKSSITGEEDKALLANFEDRLKIYRGEVDKYIEYAALASTINESKFQPVKEEQEKIGKVIENIRETNEKWAKNTMETSAETFSGTFKFIVGFIIIAIIISAIRAFASIRNITNPLNKTKKFANRLSEYDFSVPLDINKQDEFGEVASALNRAQENVSNLVRSIATSTESIASSSEELSATVEEMASKFQLINERTVEISNIVQETSSSAQQIAASSEEVDSSVSILAGKATDGSSNSVEIKERAYKTKIDSEKAYENTSKLYTEVEKNIKNDIERGKVVEEIRSMADTIASISDQINLLALNAAIEAARAGESGRGFAVVADEVRKLAEQSAEEVISVKSTIEEVQEAFRSLSSNSNELLGFMNEKVAPEFEKFTSVGERYENDGEFISSMSEDLAAMSQEISATINQVSDAIQSLAESTLKSSENIGEIQEGINESNTAMEQVALAAQGQAELAQNLSDMISRFKV</sequence>
<dbReference type="Pfam" id="PF00672">
    <property type="entry name" value="HAMP"/>
    <property type="match status" value="1"/>
</dbReference>
<evidence type="ECO:0000256" key="4">
    <source>
        <dbReference type="SAM" id="Phobius"/>
    </source>
</evidence>
<dbReference type="GO" id="GO:0007165">
    <property type="term" value="P:signal transduction"/>
    <property type="evidence" value="ECO:0007669"/>
    <property type="project" value="UniProtKB-KW"/>
</dbReference>
<dbReference type="SUPFAM" id="SSF58104">
    <property type="entry name" value="Methyl-accepting chemotaxis protein (MCP) signaling domain"/>
    <property type="match status" value="1"/>
</dbReference>
<dbReference type="PRINTS" id="PR00260">
    <property type="entry name" value="CHEMTRNSDUCR"/>
</dbReference>
<dbReference type="SMART" id="SM00283">
    <property type="entry name" value="MA"/>
    <property type="match status" value="1"/>
</dbReference>
<dbReference type="OrthoDB" id="9760371at2"/>
<dbReference type="GO" id="GO:0016020">
    <property type="term" value="C:membrane"/>
    <property type="evidence" value="ECO:0007669"/>
    <property type="project" value="InterPro"/>
</dbReference>
<comment type="caution">
    <text evidence="7">The sequence shown here is derived from an EMBL/GenBank/DDBJ whole genome shotgun (WGS) entry which is preliminary data.</text>
</comment>
<dbReference type="InterPro" id="IPR004089">
    <property type="entry name" value="MCPsignal_dom"/>
</dbReference>
<feature type="domain" description="HAMP" evidence="6">
    <location>
        <begin position="211"/>
        <end position="263"/>
    </location>
</feature>
<keyword evidence="8" id="KW-1185">Reference proteome</keyword>
<dbReference type="CDD" id="cd06225">
    <property type="entry name" value="HAMP"/>
    <property type="match status" value="1"/>
</dbReference>
<proteinExistence type="inferred from homology"/>
<dbReference type="PROSITE" id="PS50885">
    <property type="entry name" value="HAMP"/>
    <property type="match status" value="1"/>
</dbReference>
<keyword evidence="4" id="KW-0472">Membrane</keyword>
<protein>
    <submittedName>
        <fullName evidence="7">Methyl-accepting chemotaxis protein</fullName>
    </submittedName>
</protein>
<dbReference type="PANTHER" id="PTHR32089:SF112">
    <property type="entry name" value="LYSOZYME-LIKE PROTEIN-RELATED"/>
    <property type="match status" value="1"/>
</dbReference>
<dbReference type="RefSeq" id="WP_048570503.1">
    <property type="nucleotide sequence ID" value="NZ_LFVU01000026.1"/>
</dbReference>
<reference evidence="7 8" key="1">
    <citation type="submission" date="2015-06" db="EMBL/GenBank/DDBJ databases">
        <title>Draft genome sequence of the purine-degrading Clostridium cylindrosporum HC-1 (DSM 605).</title>
        <authorList>
            <person name="Poehlein A."/>
            <person name="Schiel-Bengelsdorf B."/>
            <person name="Bengelsdorf F."/>
            <person name="Daniel R."/>
            <person name="Duerre P."/>
        </authorList>
    </citation>
    <scope>NUCLEOTIDE SEQUENCE [LARGE SCALE GENOMIC DNA]</scope>
    <source>
        <strain evidence="7 8">DSM 605</strain>
    </source>
</reference>
<dbReference type="PROSITE" id="PS50111">
    <property type="entry name" value="CHEMOTAXIS_TRANSDUC_2"/>
    <property type="match status" value="1"/>
</dbReference>
<dbReference type="InterPro" id="IPR024478">
    <property type="entry name" value="HlyB_4HB_MCP"/>
</dbReference>
<name>A0A0J8D705_CLOCY</name>
<evidence type="ECO:0000259" key="5">
    <source>
        <dbReference type="PROSITE" id="PS50111"/>
    </source>
</evidence>
<evidence type="ECO:0000313" key="8">
    <source>
        <dbReference type="Proteomes" id="UP000036756"/>
    </source>
</evidence>
<dbReference type="PANTHER" id="PTHR32089">
    <property type="entry name" value="METHYL-ACCEPTING CHEMOTAXIS PROTEIN MCPB"/>
    <property type="match status" value="1"/>
</dbReference>
<evidence type="ECO:0000259" key="6">
    <source>
        <dbReference type="PROSITE" id="PS50885"/>
    </source>
</evidence>
<evidence type="ECO:0000313" key="7">
    <source>
        <dbReference type="EMBL" id="KMT21850.1"/>
    </source>
</evidence>
<evidence type="ECO:0000256" key="2">
    <source>
        <dbReference type="ARBA" id="ARBA00029447"/>
    </source>
</evidence>
<dbReference type="Pfam" id="PF00015">
    <property type="entry name" value="MCPsignal"/>
    <property type="match status" value="1"/>
</dbReference>
<accession>A0A0J8D705</accession>
<comment type="similarity">
    <text evidence="2">Belongs to the methyl-accepting chemotaxis (MCP) protein family.</text>
</comment>
<dbReference type="SMART" id="SM00304">
    <property type="entry name" value="HAMP"/>
    <property type="match status" value="1"/>
</dbReference>
<keyword evidence="4" id="KW-0812">Transmembrane</keyword>
<evidence type="ECO:0000256" key="1">
    <source>
        <dbReference type="ARBA" id="ARBA00023224"/>
    </source>
</evidence>